<dbReference type="RefSeq" id="WP_380646993.1">
    <property type="nucleotide sequence ID" value="NZ_JBHSJB010000017.1"/>
</dbReference>
<keyword evidence="11" id="KW-1185">Reference proteome</keyword>
<sequence>MTAVWRVARGAVRRRRLQTVVIGVVVGVSTATIVLALGLLAAASAPFDRAHAQQGGAHLVAAFDRTAVSAEQLTAAAGRAGVEAVAGPFDQVALDVSANRGAMVAPTLNAVGRADPGGPVDRVNVWRGRWVAGPGEVVLDVPPGSDLGVRPGERLDVQGGHRLTVVGLAHSVSDTADAWVTPDQLAVLRPTDVQVLYRLTRAATPAEVDEGLAAVTAGLPPGALLGSRSYLMSRQQVAAESGVYVPLLVVFGVLGVAVAVLIVANVVSGAVVAGVRHIGVLKSIGFTPNQVMAVYLVMVTAPAAVGCVLGAVLGNVAARPVLAEAFEVFGATDIGVGPLVNVVALLGMPAVVALAALLPALRARRLSAAEAISAGSAPRAGRALAVQRLLGGARLPRAVSLGLGVPFARPARSALTLAAVALGVMAVTLAIGLTNSVTAYEEAVRPVHDDRVELVVGKVGGGEGPELGGPTHGVPPVLGDAEDEAVLRALPGAVRVAATSRQLVRLVGGQDSAMVLFYRGDAEELGPRILSGRRPDGPGQLAVPSRFLNQHGLRLGDTLTVELGGQRARVEVVGVALANSAAQVFADWDLLELLAPGTRAGSYHVQLEPGADRRAYAAAAAAADPGLAPAPPRGGSSMGVVVVGAAVLLTLVLGAVAALGVFNTVALNARERRRDLGVLKSIGMTPRQVVVMMVTSMGALGLVGGLLGLPLGVAAHHVVAPAMMRAAQADVLDVVVDVYRVPVLVLPALAGVAIAVLGAFLPALAAARTTIAEVLHNE</sequence>
<organism evidence="10 11">
    <name type="scientific">Saccharothrix xinjiangensis</name>
    <dbReference type="NCBI Taxonomy" id="204798"/>
    <lineage>
        <taxon>Bacteria</taxon>
        <taxon>Bacillati</taxon>
        <taxon>Actinomycetota</taxon>
        <taxon>Actinomycetes</taxon>
        <taxon>Pseudonocardiales</taxon>
        <taxon>Pseudonocardiaceae</taxon>
        <taxon>Saccharothrix</taxon>
    </lineage>
</organism>
<evidence type="ECO:0000313" key="11">
    <source>
        <dbReference type="Proteomes" id="UP001595833"/>
    </source>
</evidence>
<dbReference type="InterPro" id="IPR050250">
    <property type="entry name" value="Macrolide_Exporter_MacB"/>
</dbReference>
<dbReference type="PANTHER" id="PTHR30572">
    <property type="entry name" value="MEMBRANE COMPONENT OF TRANSPORTER-RELATED"/>
    <property type="match status" value="1"/>
</dbReference>
<dbReference type="InterPro" id="IPR025857">
    <property type="entry name" value="MacB_PCD"/>
</dbReference>
<feature type="transmembrane region" description="Helical" evidence="7">
    <location>
        <begin position="414"/>
        <end position="433"/>
    </location>
</feature>
<evidence type="ECO:0000256" key="7">
    <source>
        <dbReference type="SAM" id="Phobius"/>
    </source>
</evidence>
<evidence type="ECO:0000259" key="8">
    <source>
        <dbReference type="Pfam" id="PF02687"/>
    </source>
</evidence>
<evidence type="ECO:0000256" key="6">
    <source>
        <dbReference type="ARBA" id="ARBA00038076"/>
    </source>
</evidence>
<comment type="caution">
    <text evidence="10">The sequence shown here is derived from an EMBL/GenBank/DDBJ whole genome shotgun (WGS) entry which is preliminary data.</text>
</comment>
<accession>A0ABV9Y377</accession>
<feature type="transmembrane region" description="Helical" evidence="7">
    <location>
        <begin position="243"/>
        <end position="272"/>
    </location>
</feature>
<feature type="transmembrane region" description="Helical" evidence="7">
    <location>
        <begin position="338"/>
        <end position="358"/>
    </location>
</feature>
<dbReference type="InterPro" id="IPR003838">
    <property type="entry name" value="ABC3_permease_C"/>
</dbReference>
<name>A0ABV9Y377_9PSEU</name>
<dbReference type="PANTHER" id="PTHR30572:SF4">
    <property type="entry name" value="ABC TRANSPORTER PERMEASE YTRF"/>
    <property type="match status" value="1"/>
</dbReference>
<keyword evidence="2" id="KW-1003">Cell membrane</keyword>
<proteinExistence type="inferred from homology"/>
<keyword evidence="3 7" id="KW-0812">Transmembrane</keyword>
<dbReference type="Proteomes" id="UP001595833">
    <property type="component" value="Unassembled WGS sequence"/>
</dbReference>
<feature type="domain" description="ABC3 transporter permease C-terminal" evidence="8">
    <location>
        <begin position="649"/>
        <end position="770"/>
    </location>
</feature>
<evidence type="ECO:0000256" key="2">
    <source>
        <dbReference type="ARBA" id="ARBA00022475"/>
    </source>
</evidence>
<comment type="subcellular location">
    <subcellularLocation>
        <location evidence="1">Cell membrane</location>
        <topology evidence="1">Multi-pass membrane protein</topology>
    </subcellularLocation>
</comment>
<evidence type="ECO:0000259" key="9">
    <source>
        <dbReference type="Pfam" id="PF12704"/>
    </source>
</evidence>
<evidence type="ECO:0000256" key="4">
    <source>
        <dbReference type="ARBA" id="ARBA00022989"/>
    </source>
</evidence>
<feature type="transmembrane region" description="Helical" evidence="7">
    <location>
        <begin position="638"/>
        <end position="668"/>
    </location>
</feature>
<feature type="transmembrane region" description="Helical" evidence="7">
    <location>
        <begin position="689"/>
        <end position="719"/>
    </location>
</feature>
<evidence type="ECO:0000256" key="3">
    <source>
        <dbReference type="ARBA" id="ARBA00022692"/>
    </source>
</evidence>
<dbReference type="Pfam" id="PF02687">
    <property type="entry name" value="FtsX"/>
    <property type="match status" value="2"/>
</dbReference>
<evidence type="ECO:0000313" key="10">
    <source>
        <dbReference type="EMBL" id="MFC5056020.1"/>
    </source>
</evidence>
<feature type="transmembrane region" description="Helical" evidence="7">
    <location>
        <begin position="739"/>
        <end position="761"/>
    </location>
</feature>
<keyword evidence="5 7" id="KW-0472">Membrane</keyword>
<dbReference type="Pfam" id="PF12704">
    <property type="entry name" value="MacB_PCD"/>
    <property type="match status" value="1"/>
</dbReference>
<evidence type="ECO:0000256" key="1">
    <source>
        <dbReference type="ARBA" id="ARBA00004651"/>
    </source>
</evidence>
<feature type="transmembrane region" description="Helical" evidence="7">
    <location>
        <begin position="20"/>
        <end position="43"/>
    </location>
</feature>
<comment type="similarity">
    <text evidence="6">Belongs to the ABC-4 integral membrane protein family.</text>
</comment>
<feature type="transmembrane region" description="Helical" evidence="7">
    <location>
        <begin position="293"/>
        <end position="318"/>
    </location>
</feature>
<feature type="domain" description="ABC3 transporter permease C-terminal" evidence="8">
    <location>
        <begin position="250"/>
        <end position="367"/>
    </location>
</feature>
<evidence type="ECO:0000256" key="5">
    <source>
        <dbReference type="ARBA" id="ARBA00023136"/>
    </source>
</evidence>
<keyword evidence="4 7" id="KW-1133">Transmembrane helix</keyword>
<protein>
    <submittedName>
        <fullName evidence="10">FtsX-like permease family protein</fullName>
    </submittedName>
</protein>
<gene>
    <name evidence="10" type="ORF">ACFPFM_19965</name>
</gene>
<reference evidence="11" key="1">
    <citation type="journal article" date="2019" name="Int. J. Syst. Evol. Microbiol.">
        <title>The Global Catalogue of Microorganisms (GCM) 10K type strain sequencing project: providing services to taxonomists for standard genome sequencing and annotation.</title>
        <authorList>
            <consortium name="The Broad Institute Genomics Platform"/>
            <consortium name="The Broad Institute Genome Sequencing Center for Infectious Disease"/>
            <person name="Wu L."/>
            <person name="Ma J."/>
        </authorList>
    </citation>
    <scope>NUCLEOTIDE SEQUENCE [LARGE SCALE GENOMIC DNA]</scope>
    <source>
        <strain evidence="11">KCTC 12848</strain>
    </source>
</reference>
<feature type="domain" description="MacB-like periplasmic core" evidence="9">
    <location>
        <begin position="413"/>
        <end position="621"/>
    </location>
</feature>
<dbReference type="EMBL" id="JBHSJB010000017">
    <property type="protein sequence ID" value="MFC5056020.1"/>
    <property type="molecule type" value="Genomic_DNA"/>
</dbReference>